<dbReference type="InterPro" id="IPR056494">
    <property type="entry name" value="DUF7108_C"/>
</dbReference>
<evidence type="ECO:0000259" key="3">
    <source>
        <dbReference type="Pfam" id="PF23420"/>
    </source>
</evidence>
<feature type="domain" description="DUF7108" evidence="3">
    <location>
        <begin position="95"/>
        <end position="183"/>
    </location>
</feature>
<dbReference type="InterPro" id="IPR055532">
    <property type="entry name" value="DUF7108_N"/>
</dbReference>
<sequence length="204" mass="22808">MTADLPDDVAEDAERLTRLARKTPDENEATAYEDRRDDLLASHEYRSRIRNEGDAVLVLHPAEWHDSEEGVIRTDQIDDLSRAVEIQLEGTADPDDWETADAANRELAEAVREEYDDVHGENARLLADFAGNHYAKPITSLTPAELAEFSSEYVVRNAWPTEAQTAVLEESLELVFEVADEPYPGIERETAQPALDDAVGEDSE</sequence>
<evidence type="ECO:0008006" key="6">
    <source>
        <dbReference type="Google" id="ProtNLM"/>
    </source>
</evidence>
<dbReference type="PATRIC" id="fig|1227492.4.peg.2597"/>
<dbReference type="Pfam" id="PF23420">
    <property type="entry name" value="DUF7108_C"/>
    <property type="match status" value="1"/>
</dbReference>
<dbReference type="AlphaFoldDB" id="M0AFR4"/>
<dbReference type="Pfam" id="PF23418">
    <property type="entry name" value="DUF7108"/>
    <property type="match status" value="1"/>
</dbReference>
<dbReference type="Proteomes" id="UP000011693">
    <property type="component" value="Unassembled WGS sequence"/>
</dbReference>
<feature type="compositionally biased region" description="Acidic residues" evidence="1">
    <location>
        <begin position="1"/>
        <end position="11"/>
    </location>
</feature>
<evidence type="ECO:0000259" key="2">
    <source>
        <dbReference type="Pfam" id="PF23418"/>
    </source>
</evidence>
<evidence type="ECO:0000313" key="4">
    <source>
        <dbReference type="EMBL" id="ELY97565.1"/>
    </source>
</evidence>
<keyword evidence="5" id="KW-1185">Reference proteome</keyword>
<feature type="domain" description="DUF7108" evidence="2">
    <location>
        <begin position="4"/>
        <end position="90"/>
    </location>
</feature>
<feature type="region of interest" description="Disordered" evidence="1">
    <location>
        <begin position="1"/>
        <end position="35"/>
    </location>
</feature>
<dbReference type="STRING" id="1227492.C482_13119"/>
<feature type="region of interest" description="Disordered" evidence="1">
    <location>
        <begin position="183"/>
        <end position="204"/>
    </location>
</feature>
<dbReference type="EMBL" id="AOIN01000067">
    <property type="protein sequence ID" value="ELY97565.1"/>
    <property type="molecule type" value="Genomic_DNA"/>
</dbReference>
<feature type="compositionally biased region" description="Basic and acidic residues" evidence="1">
    <location>
        <begin position="12"/>
        <end position="25"/>
    </location>
</feature>
<comment type="caution">
    <text evidence="4">The sequence shown here is derived from an EMBL/GenBank/DDBJ whole genome shotgun (WGS) entry which is preliminary data.</text>
</comment>
<dbReference type="RefSeq" id="WP_006168055.1">
    <property type="nucleotide sequence ID" value="NZ_AOIN01000067.1"/>
</dbReference>
<name>M0AFR4_9EURY</name>
<organism evidence="4 5">
    <name type="scientific">Natrialba chahannaoensis JCM 10990</name>
    <dbReference type="NCBI Taxonomy" id="1227492"/>
    <lineage>
        <taxon>Archaea</taxon>
        <taxon>Methanobacteriati</taxon>
        <taxon>Methanobacteriota</taxon>
        <taxon>Stenosarchaea group</taxon>
        <taxon>Halobacteria</taxon>
        <taxon>Halobacteriales</taxon>
        <taxon>Natrialbaceae</taxon>
        <taxon>Natrialba</taxon>
    </lineage>
</organism>
<accession>M0AFR4</accession>
<reference evidence="4 5" key="1">
    <citation type="journal article" date="2014" name="PLoS Genet.">
        <title>Phylogenetically driven sequencing of extremely halophilic archaea reveals strategies for static and dynamic osmo-response.</title>
        <authorList>
            <person name="Becker E.A."/>
            <person name="Seitzer P.M."/>
            <person name="Tritt A."/>
            <person name="Larsen D."/>
            <person name="Krusor M."/>
            <person name="Yao A.I."/>
            <person name="Wu D."/>
            <person name="Madern D."/>
            <person name="Eisen J.A."/>
            <person name="Darling A.E."/>
            <person name="Facciotti M.T."/>
        </authorList>
    </citation>
    <scope>NUCLEOTIDE SEQUENCE [LARGE SCALE GENOMIC DNA]</scope>
    <source>
        <strain evidence="4 5">JCM 10990</strain>
    </source>
</reference>
<proteinExistence type="predicted"/>
<dbReference type="OrthoDB" id="203809at2157"/>
<gene>
    <name evidence="4" type="ORF">C482_13119</name>
</gene>
<protein>
    <recommendedName>
        <fullName evidence="6">RnhA operon protein</fullName>
    </recommendedName>
</protein>
<evidence type="ECO:0000313" key="5">
    <source>
        <dbReference type="Proteomes" id="UP000011693"/>
    </source>
</evidence>
<evidence type="ECO:0000256" key="1">
    <source>
        <dbReference type="SAM" id="MobiDB-lite"/>
    </source>
</evidence>